<evidence type="ECO:0000313" key="1">
    <source>
        <dbReference type="EMBL" id="AUJ77623.1"/>
    </source>
</evidence>
<dbReference type="Proteomes" id="UP000234366">
    <property type="component" value="Chromosome"/>
</dbReference>
<name>A0AAI8N0L3_9BACI</name>
<dbReference type="EMBL" id="CP025001">
    <property type="protein sequence ID" value="AUJ77623.1"/>
    <property type="molecule type" value="Genomic_DNA"/>
</dbReference>
<protein>
    <recommendedName>
        <fullName evidence="3">Group-specific protein</fullName>
    </recommendedName>
</protein>
<dbReference type="RefSeq" id="WP_060962750.1">
    <property type="nucleotide sequence ID" value="NZ_CP025001.1"/>
</dbReference>
<reference evidence="1 2" key="1">
    <citation type="submission" date="2017-11" db="EMBL/GenBank/DDBJ databases">
        <title>Genome sequence and genome mining of multiple bioactive secondary metabolites from a deep sea-derived Bacillus siamensis SCSIO 05746.</title>
        <authorList>
            <person name="Pan H.-Q."/>
            <person name="Ju J.-H."/>
        </authorList>
    </citation>
    <scope>NUCLEOTIDE SEQUENCE [LARGE SCALE GENOMIC DNA]</scope>
    <source>
        <strain evidence="1 2">SCSIO 05746</strain>
    </source>
</reference>
<evidence type="ECO:0008006" key="3">
    <source>
        <dbReference type="Google" id="ProtNLM"/>
    </source>
</evidence>
<proteinExistence type="predicted"/>
<evidence type="ECO:0000313" key="2">
    <source>
        <dbReference type="Proteomes" id="UP000234366"/>
    </source>
</evidence>
<organism evidence="1 2">
    <name type="scientific">Bacillus siamensis</name>
    <dbReference type="NCBI Taxonomy" id="659243"/>
    <lineage>
        <taxon>Bacteria</taxon>
        <taxon>Bacillati</taxon>
        <taxon>Bacillota</taxon>
        <taxon>Bacilli</taxon>
        <taxon>Bacillales</taxon>
        <taxon>Bacillaceae</taxon>
        <taxon>Bacillus</taxon>
        <taxon>Bacillus amyloliquefaciens group</taxon>
    </lineage>
</organism>
<dbReference type="AlphaFoldDB" id="A0AAI8N0L3"/>
<accession>A0AAI8N0L3</accession>
<sequence>MFLYYQNECLGKIEGVAVEGPWAYGKIIPNEKMENFKDFFRAVVDEDNPSAIEKFDDDLLDDDNWFIVDDEYKKVGISLPGIYEEDNEINWRWR</sequence>
<gene>
    <name evidence="1" type="ORF">CWD84_12755</name>
</gene>
<keyword evidence="2" id="KW-1185">Reference proteome</keyword>
<dbReference type="KEGG" id="bsia:CWD84_12755"/>